<protein>
    <recommendedName>
        <fullName evidence="3">Phospholipid/glycerol acyltransferase domain-containing protein</fullName>
    </recommendedName>
</protein>
<dbReference type="EMBL" id="PCVG01000070">
    <property type="protein sequence ID" value="PIQ68222.1"/>
    <property type="molecule type" value="Genomic_DNA"/>
</dbReference>
<comment type="caution">
    <text evidence="4">The sequence shown here is derived from an EMBL/GenBank/DDBJ whole genome shotgun (WGS) entry which is preliminary data.</text>
</comment>
<proteinExistence type="predicted"/>
<sequence>MNRFFYISPLILQTFIWPMTRPLLRFCLHLDIKGLDRIPSGPEKGRGVIFALNHSSELDPGFVPASLPFLSPYMPMFYTSRENAFYKKSGWRQVLYGGLLFRIWGAHPLQAGKQNYELSLKTHIDILHAGKSLIMFPDGRRLPESDIGTIAHGGIGYLAWKTKALIIPVRIHNVHHMSLTDFLFRRRTVSVIFSTPLDVLGVFKSDVPTVDECKGASRTIMEHIRTLRTD</sequence>
<evidence type="ECO:0000313" key="4">
    <source>
        <dbReference type="EMBL" id="PIQ68222.1"/>
    </source>
</evidence>
<dbReference type="PANTHER" id="PTHR10434:SF11">
    <property type="entry name" value="1-ACYL-SN-GLYCEROL-3-PHOSPHATE ACYLTRANSFERASE"/>
    <property type="match status" value="1"/>
</dbReference>
<dbReference type="InterPro" id="IPR002123">
    <property type="entry name" value="Plipid/glycerol_acylTrfase"/>
</dbReference>
<evidence type="ECO:0000256" key="1">
    <source>
        <dbReference type="ARBA" id="ARBA00022679"/>
    </source>
</evidence>
<reference evidence="4 5" key="1">
    <citation type="submission" date="2017-09" db="EMBL/GenBank/DDBJ databases">
        <title>Depth-based differentiation of microbial function through sediment-hosted aquifers and enrichment of novel symbionts in the deep terrestrial subsurface.</title>
        <authorList>
            <person name="Probst A.J."/>
            <person name="Ladd B."/>
            <person name="Jarett J.K."/>
            <person name="Geller-Mcgrath D.E."/>
            <person name="Sieber C.M."/>
            <person name="Emerson J.B."/>
            <person name="Anantharaman K."/>
            <person name="Thomas B.C."/>
            <person name="Malmstrom R."/>
            <person name="Stieglmeier M."/>
            <person name="Klingl A."/>
            <person name="Woyke T."/>
            <person name="Ryan C.M."/>
            <person name="Banfield J.F."/>
        </authorList>
    </citation>
    <scope>NUCLEOTIDE SEQUENCE [LARGE SCALE GENOMIC DNA]</scope>
    <source>
        <strain evidence="4">CG11_big_fil_rev_8_21_14_0_20_46_11</strain>
    </source>
</reference>
<dbReference type="GO" id="GO:0003841">
    <property type="term" value="F:1-acylglycerol-3-phosphate O-acyltransferase activity"/>
    <property type="evidence" value="ECO:0007669"/>
    <property type="project" value="TreeGrafter"/>
</dbReference>
<dbReference type="PANTHER" id="PTHR10434">
    <property type="entry name" value="1-ACYL-SN-GLYCEROL-3-PHOSPHATE ACYLTRANSFERASE"/>
    <property type="match status" value="1"/>
</dbReference>
<organism evidence="4 5">
    <name type="scientific">Candidatus Taylorbacteria bacterium CG11_big_fil_rev_8_21_14_0_20_46_11</name>
    <dbReference type="NCBI Taxonomy" id="1975025"/>
    <lineage>
        <taxon>Bacteria</taxon>
        <taxon>Candidatus Tayloriibacteriota</taxon>
    </lineage>
</organism>
<dbReference type="AlphaFoldDB" id="A0A2H0KAD4"/>
<feature type="domain" description="Phospholipid/glycerol acyltransferase" evidence="3">
    <location>
        <begin position="48"/>
        <end position="174"/>
    </location>
</feature>
<gene>
    <name evidence="4" type="ORF">COV91_05275</name>
</gene>
<keyword evidence="1" id="KW-0808">Transferase</keyword>
<keyword evidence="2" id="KW-0012">Acyltransferase</keyword>
<evidence type="ECO:0000256" key="2">
    <source>
        <dbReference type="ARBA" id="ARBA00023315"/>
    </source>
</evidence>
<dbReference type="SUPFAM" id="SSF69593">
    <property type="entry name" value="Glycerol-3-phosphate (1)-acyltransferase"/>
    <property type="match status" value="1"/>
</dbReference>
<accession>A0A2H0KAD4</accession>
<name>A0A2H0KAD4_9BACT</name>
<dbReference type="Pfam" id="PF01553">
    <property type="entry name" value="Acyltransferase"/>
    <property type="match status" value="1"/>
</dbReference>
<evidence type="ECO:0000259" key="3">
    <source>
        <dbReference type="SMART" id="SM00563"/>
    </source>
</evidence>
<dbReference type="GO" id="GO:0006654">
    <property type="term" value="P:phosphatidic acid biosynthetic process"/>
    <property type="evidence" value="ECO:0007669"/>
    <property type="project" value="TreeGrafter"/>
</dbReference>
<evidence type="ECO:0000313" key="5">
    <source>
        <dbReference type="Proteomes" id="UP000229342"/>
    </source>
</evidence>
<dbReference type="Proteomes" id="UP000229342">
    <property type="component" value="Unassembled WGS sequence"/>
</dbReference>
<dbReference type="SMART" id="SM00563">
    <property type="entry name" value="PlsC"/>
    <property type="match status" value="1"/>
</dbReference>
<dbReference type="CDD" id="cd07989">
    <property type="entry name" value="LPLAT_AGPAT-like"/>
    <property type="match status" value="1"/>
</dbReference>